<proteinExistence type="predicted"/>
<reference evidence="1" key="1">
    <citation type="submission" date="2011-10" db="EMBL/GenBank/DDBJ databases">
        <title>The Genome Sequence of Fusarium oxysporum HDV247.</title>
        <authorList>
            <consortium name="The Broad Institute Genome Sequencing Platform"/>
            <person name="Ma L.-J."/>
            <person name="Gale L.R."/>
            <person name="Schwartz D.C."/>
            <person name="Zhou S."/>
            <person name="Corby-Kistler H."/>
            <person name="Young S.K."/>
            <person name="Zeng Q."/>
            <person name="Gargeya S."/>
            <person name="Fitzgerald M."/>
            <person name="Haas B."/>
            <person name="Abouelleil A."/>
            <person name="Alvarado L."/>
            <person name="Arachchi H.M."/>
            <person name="Berlin A."/>
            <person name="Brown A."/>
            <person name="Chapman S.B."/>
            <person name="Chen Z."/>
            <person name="Dunbar C."/>
            <person name="Freedman E."/>
            <person name="Gearin G."/>
            <person name="Goldberg J."/>
            <person name="Griggs A."/>
            <person name="Gujja S."/>
            <person name="Heiman D."/>
            <person name="Howarth C."/>
            <person name="Larson L."/>
            <person name="Lui A."/>
            <person name="MacDonald P.J.P."/>
            <person name="Montmayeur A."/>
            <person name="Murphy C."/>
            <person name="Neiman D."/>
            <person name="Pearson M."/>
            <person name="Priest M."/>
            <person name="Roberts A."/>
            <person name="Saif S."/>
            <person name="Shea T."/>
            <person name="Shenoy N."/>
            <person name="Sisk P."/>
            <person name="Stolte C."/>
            <person name="Sykes S."/>
            <person name="Wortman J."/>
            <person name="Nusbaum C."/>
            <person name="Birren B."/>
        </authorList>
    </citation>
    <scope>NUCLEOTIDE SEQUENCE [LARGE SCALE GENOMIC DNA]</scope>
    <source>
        <strain evidence="1">HDV247</strain>
    </source>
</reference>
<accession>W9NMF6</accession>
<dbReference type="HOGENOM" id="CLU_086096_0_0_1"/>
<dbReference type="PANTHER" id="PTHR24148">
    <property type="entry name" value="ANKYRIN REPEAT DOMAIN-CONTAINING PROTEIN 39 HOMOLOG-RELATED"/>
    <property type="match status" value="1"/>
</dbReference>
<dbReference type="InterPro" id="IPR052895">
    <property type="entry name" value="HetReg/Transcr_Mod"/>
</dbReference>
<sequence length="195" mass="21560">MKPEWRVQEAGHVIPRGLQIAVIEATAPGYPSIIPGSTLGGKTVINEWRRLADLFAYPDASPTEKPSGNERERAFENALSGGFTYVKWPKGSLEYIKAYRAWSNDFDELIRQTSERRRFIVTSDGQVGFGPEGAEKGDVVVIIPGGKVLYVLRRVEDSDCGVKRYRLLGDAFINDAMAGEKVDPSTSELTKIVIV</sequence>
<dbReference type="OrthoDB" id="2157530at2759"/>
<protein>
    <recommendedName>
        <fullName evidence="2">Heterokaryon incompatibility protein 6, OR allele</fullName>
    </recommendedName>
</protein>
<dbReference type="PANTHER" id="PTHR24148:SF64">
    <property type="entry name" value="HETEROKARYON INCOMPATIBILITY DOMAIN-CONTAINING PROTEIN"/>
    <property type="match status" value="1"/>
</dbReference>
<gene>
    <name evidence="1" type="ORF">FOVG_16786</name>
</gene>
<dbReference type="AlphaFoldDB" id="W9NMF6"/>
<reference evidence="1" key="2">
    <citation type="submission" date="2012-05" db="EMBL/GenBank/DDBJ databases">
        <title>Annotation of the Genome Sequence of Fusarium oxysporum HDV247.</title>
        <authorList>
            <consortium name="The Broad Institute Genomics Platform"/>
            <person name="Ma L.-J."/>
            <person name="Corby-Kistler H."/>
            <person name="Broz K."/>
            <person name="Gale L.R."/>
            <person name="Jonkers W."/>
            <person name="O'Donnell K."/>
            <person name="Ploetz R."/>
            <person name="Steinberg C."/>
            <person name="Schwartz D.C."/>
            <person name="VanEtten H."/>
            <person name="Zhou S."/>
            <person name="Young S.K."/>
            <person name="Zeng Q."/>
            <person name="Gargeya S."/>
            <person name="Fitzgerald M."/>
            <person name="Abouelleil A."/>
            <person name="Alvarado L."/>
            <person name="Chapman S.B."/>
            <person name="Gainer-Dewar J."/>
            <person name="Goldberg J."/>
            <person name="Griggs A."/>
            <person name="Gujja S."/>
            <person name="Hansen M."/>
            <person name="Howarth C."/>
            <person name="Imamovic A."/>
            <person name="Ireland A."/>
            <person name="Larimer J."/>
            <person name="McCowan C."/>
            <person name="Murphy C."/>
            <person name="Pearson M."/>
            <person name="Poon T.W."/>
            <person name="Priest M."/>
            <person name="Roberts A."/>
            <person name="Saif S."/>
            <person name="Shea T."/>
            <person name="Sykes S."/>
            <person name="Wortman J."/>
            <person name="Nusbaum C."/>
            <person name="Birren B."/>
        </authorList>
    </citation>
    <scope>NUCLEOTIDE SEQUENCE</scope>
    <source>
        <strain evidence="1">HDV247</strain>
    </source>
</reference>
<organism evidence="1">
    <name type="scientific">Fusarium oxysporum f. sp. pisi HDV247</name>
    <dbReference type="NCBI Taxonomy" id="1080344"/>
    <lineage>
        <taxon>Eukaryota</taxon>
        <taxon>Fungi</taxon>
        <taxon>Dikarya</taxon>
        <taxon>Ascomycota</taxon>
        <taxon>Pezizomycotina</taxon>
        <taxon>Sordariomycetes</taxon>
        <taxon>Hypocreomycetidae</taxon>
        <taxon>Hypocreales</taxon>
        <taxon>Nectriaceae</taxon>
        <taxon>Fusarium</taxon>
        <taxon>Fusarium oxysporum species complex</taxon>
    </lineage>
</organism>
<name>W9NMF6_FUSOX</name>
<evidence type="ECO:0008006" key="2">
    <source>
        <dbReference type="Google" id="ProtNLM"/>
    </source>
</evidence>
<dbReference type="Pfam" id="PF26639">
    <property type="entry name" value="Het-6_barrel"/>
    <property type="match status" value="1"/>
</dbReference>
<evidence type="ECO:0000313" key="1">
    <source>
        <dbReference type="EMBL" id="EXA31906.1"/>
    </source>
</evidence>
<dbReference type="EMBL" id="JH651004">
    <property type="protein sequence ID" value="EXA31906.1"/>
    <property type="molecule type" value="Genomic_DNA"/>
</dbReference>
<dbReference type="Proteomes" id="UP000030751">
    <property type="component" value="Unassembled WGS sequence"/>
</dbReference>